<reference evidence="2 3" key="1">
    <citation type="submission" date="2016-10" db="EMBL/GenBank/DDBJ databases">
        <authorList>
            <person name="de Groot N.N."/>
        </authorList>
    </citation>
    <scope>NUCLEOTIDE SEQUENCE [LARGE SCALE GENOMIC DNA]</scope>
    <source>
        <strain evidence="2 3">DSM 44468</strain>
    </source>
</reference>
<accession>A0A1I4A9D8</accession>
<protein>
    <submittedName>
        <fullName evidence="2">Uncharacterized protein</fullName>
    </submittedName>
</protein>
<sequence length="98" mass="10553">MTVRVREQSGATNEQPPPPDPAALLEQAVALVARLHQVATRVTELGNQHRRLASELLLFGDQLHEFAADVQELADHQETTGPVSVDAPESGKGSHDTP</sequence>
<dbReference type="EMBL" id="FORP01000023">
    <property type="protein sequence ID" value="SFK53005.1"/>
    <property type="molecule type" value="Genomic_DNA"/>
</dbReference>
<evidence type="ECO:0000313" key="2">
    <source>
        <dbReference type="EMBL" id="SFK53005.1"/>
    </source>
</evidence>
<evidence type="ECO:0000256" key="1">
    <source>
        <dbReference type="SAM" id="MobiDB-lite"/>
    </source>
</evidence>
<dbReference type="Proteomes" id="UP000199025">
    <property type="component" value="Unassembled WGS sequence"/>
</dbReference>
<evidence type="ECO:0000313" key="3">
    <source>
        <dbReference type="Proteomes" id="UP000199025"/>
    </source>
</evidence>
<dbReference type="STRING" id="115433.SAMN05421835_12382"/>
<organism evidence="2 3">
    <name type="scientific">Amycolatopsis sacchari</name>
    <dbReference type="NCBI Taxonomy" id="115433"/>
    <lineage>
        <taxon>Bacteria</taxon>
        <taxon>Bacillati</taxon>
        <taxon>Actinomycetota</taxon>
        <taxon>Actinomycetes</taxon>
        <taxon>Pseudonocardiales</taxon>
        <taxon>Pseudonocardiaceae</taxon>
        <taxon>Amycolatopsis</taxon>
    </lineage>
</organism>
<keyword evidence="3" id="KW-1185">Reference proteome</keyword>
<dbReference type="AlphaFoldDB" id="A0A1I4A9D8"/>
<feature type="region of interest" description="Disordered" evidence="1">
    <location>
        <begin position="74"/>
        <end position="98"/>
    </location>
</feature>
<proteinExistence type="predicted"/>
<dbReference type="OrthoDB" id="9965334at2"/>
<dbReference type="RefSeq" id="WP_143249964.1">
    <property type="nucleotide sequence ID" value="NZ_CBDQZW010000062.1"/>
</dbReference>
<gene>
    <name evidence="2" type="ORF">SAMN05421835_12382</name>
</gene>
<name>A0A1I4A9D8_9PSEU</name>
<feature type="region of interest" description="Disordered" evidence="1">
    <location>
        <begin position="1"/>
        <end position="22"/>
    </location>
</feature>